<feature type="compositionally biased region" description="Basic and acidic residues" evidence="1">
    <location>
        <begin position="22"/>
        <end position="32"/>
    </location>
</feature>
<protein>
    <submittedName>
        <fullName evidence="2">Uncharacterized protein</fullName>
    </submittedName>
</protein>
<gene>
    <name evidence="2" type="ORF">CGI_10008935</name>
</gene>
<feature type="region of interest" description="Disordered" evidence="1">
    <location>
        <begin position="1"/>
        <end position="43"/>
    </location>
</feature>
<dbReference type="InParanoid" id="K1QCR4"/>
<dbReference type="HOGENOM" id="CLU_2673523_0_0_1"/>
<dbReference type="AlphaFoldDB" id="K1QCR4"/>
<sequence>MDGKRRLSSDGKTPKPANKSTKMAEQKQECSRVKNNSSDSPDNTMVCKLIVIAEAVQNLQEGQRSLQSLLESKLD</sequence>
<reference evidence="2" key="1">
    <citation type="journal article" date="2012" name="Nature">
        <title>The oyster genome reveals stress adaptation and complexity of shell formation.</title>
        <authorList>
            <person name="Zhang G."/>
            <person name="Fang X."/>
            <person name="Guo X."/>
            <person name="Li L."/>
            <person name="Luo R."/>
            <person name="Xu F."/>
            <person name="Yang P."/>
            <person name="Zhang L."/>
            <person name="Wang X."/>
            <person name="Qi H."/>
            <person name="Xiong Z."/>
            <person name="Que H."/>
            <person name="Xie Y."/>
            <person name="Holland P.W."/>
            <person name="Paps J."/>
            <person name="Zhu Y."/>
            <person name="Wu F."/>
            <person name="Chen Y."/>
            <person name="Wang J."/>
            <person name="Peng C."/>
            <person name="Meng J."/>
            <person name="Yang L."/>
            <person name="Liu J."/>
            <person name="Wen B."/>
            <person name="Zhang N."/>
            <person name="Huang Z."/>
            <person name="Zhu Q."/>
            <person name="Feng Y."/>
            <person name="Mount A."/>
            <person name="Hedgecock D."/>
            <person name="Xu Z."/>
            <person name="Liu Y."/>
            <person name="Domazet-Loso T."/>
            <person name="Du Y."/>
            <person name="Sun X."/>
            <person name="Zhang S."/>
            <person name="Liu B."/>
            <person name="Cheng P."/>
            <person name="Jiang X."/>
            <person name="Li J."/>
            <person name="Fan D."/>
            <person name="Wang W."/>
            <person name="Fu W."/>
            <person name="Wang T."/>
            <person name="Wang B."/>
            <person name="Zhang J."/>
            <person name="Peng Z."/>
            <person name="Li Y."/>
            <person name="Li N."/>
            <person name="Wang J."/>
            <person name="Chen M."/>
            <person name="He Y."/>
            <person name="Tan F."/>
            <person name="Song X."/>
            <person name="Zheng Q."/>
            <person name="Huang R."/>
            <person name="Yang H."/>
            <person name="Du X."/>
            <person name="Chen L."/>
            <person name="Yang M."/>
            <person name="Gaffney P.M."/>
            <person name="Wang S."/>
            <person name="Luo L."/>
            <person name="She Z."/>
            <person name="Ming Y."/>
            <person name="Huang W."/>
            <person name="Zhang S."/>
            <person name="Huang B."/>
            <person name="Zhang Y."/>
            <person name="Qu T."/>
            <person name="Ni P."/>
            <person name="Miao G."/>
            <person name="Wang J."/>
            <person name="Wang Q."/>
            <person name="Steinberg C.E."/>
            <person name="Wang H."/>
            <person name="Li N."/>
            <person name="Qian L."/>
            <person name="Zhang G."/>
            <person name="Li Y."/>
            <person name="Yang H."/>
            <person name="Liu X."/>
            <person name="Wang J."/>
            <person name="Yin Y."/>
            <person name="Wang J."/>
        </authorList>
    </citation>
    <scope>NUCLEOTIDE SEQUENCE [LARGE SCALE GENOMIC DNA]</scope>
    <source>
        <strain evidence="2">05x7-T-G4-1.051#20</strain>
    </source>
</reference>
<dbReference type="EMBL" id="JH823253">
    <property type="protein sequence ID" value="EKC19311.1"/>
    <property type="molecule type" value="Genomic_DNA"/>
</dbReference>
<evidence type="ECO:0000256" key="1">
    <source>
        <dbReference type="SAM" id="MobiDB-lite"/>
    </source>
</evidence>
<feature type="compositionally biased region" description="Polar residues" evidence="1">
    <location>
        <begin position="33"/>
        <end position="43"/>
    </location>
</feature>
<evidence type="ECO:0000313" key="2">
    <source>
        <dbReference type="EMBL" id="EKC19311.1"/>
    </source>
</evidence>
<organism evidence="2">
    <name type="scientific">Magallana gigas</name>
    <name type="common">Pacific oyster</name>
    <name type="synonym">Crassostrea gigas</name>
    <dbReference type="NCBI Taxonomy" id="29159"/>
    <lineage>
        <taxon>Eukaryota</taxon>
        <taxon>Metazoa</taxon>
        <taxon>Spiralia</taxon>
        <taxon>Lophotrochozoa</taxon>
        <taxon>Mollusca</taxon>
        <taxon>Bivalvia</taxon>
        <taxon>Autobranchia</taxon>
        <taxon>Pteriomorphia</taxon>
        <taxon>Ostreida</taxon>
        <taxon>Ostreoidea</taxon>
        <taxon>Ostreidae</taxon>
        <taxon>Magallana</taxon>
    </lineage>
</organism>
<proteinExistence type="predicted"/>
<accession>K1QCR4</accession>
<feature type="compositionally biased region" description="Basic and acidic residues" evidence="1">
    <location>
        <begin position="1"/>
        <end position="13"/>
    </location>
</feature>
<name>K1QCR4_MAGGI</name>